<comment type="similarity">
    <text evidence="1">Belongs to the small Tim family.</text>
</comment>
<evidence type="ECO:0000313" key="5">
    <source>
        <dbReference type="Proteomes" id="UP001152798"/>
    </source>
</evidence>
<dbReference type="InterPro" id="IPR035427">
    <property type="entry name" value="Tim10-like_dom_sf"/>
</dbReference>
<gene>
    <name evidence="4" type="ORF">NEZAVI_LOCUS7211</name>
</gene>
<name>A0A9P0MKQ9_NEZVI</name>
<keyword evidence="1" id="KW-0653">Protein transport</keyword>
<feature type="region of interest" description="Disordered" evidence="2">
    <location>
        <begin position="1"/>
        <end position="20"/>
    </location>
</feature>
<protein>
    <recommendedName>
        <fullName evidence="1">Mitochondrial import inner membrane translocase subunit</fullName>
    </recommendedName>
</protein>
<dbReference type="InterPro" id="IPR004217">
    <property type="entry name" value="Tim10-like"/>
</dbReference>
<feature type="domain" description="Tim10-like" evidence="3">
    <location>
        <begin position="27"/>
        <end position="89"/>
    </location>
</feature>
<dbReference type="Proteomes" id="UP001152798">
    <property type="component" value="Chromosome 3"/>
</dbReference>
<dbReference type="GO" id="GO:0005743">
    <property type="term" value="C:mitochondrial inner membrane"/>
    <property type="evidence" value="ECO:0007669"/>
    <property type="project" value="UniProtKB-SubCell"/>
</dbReference>
<sequence length="98" mass="11193">MTDIFSSDQSISSSLPDSKEVDAELQQFLLIERERAKIQAQIHEFSDICWDKCMDKPGNKLDSRTETCLANCVDRFIDVSLLIANRFSQMVQKNSGNF</sequence>
<organism evidence="4 5">
    <name type="scientific">Nezara viridula</name>
    <name type="common">Southern green stink bug</name>
    <name type="synonym">Cimex viridulus</name>
    <dbReference type="NCBI Taxonomy" id="85310"/>
    <lineage>
        <taxon>Eukaryota</taxon>
        <taxon>Metazoa</taxon>
        <taxon>Ecdysozoa</taxon>
        <taxon>Arthropoda</taxon>
        <taxon>Hexapoda</taxon>
        <taxon>Insecta</taxon>
        <taxon>Pterygota</taxon>
        <taxon>Neoptera</taxon>
        <taxon>Paraneoptera</taxon>
        <taxon>Hemiptera</taxon>
        <taxon>Heteroptera</taxon>
        <taxon>Panheteroptera</taxon>
        <taxon>Pentatomomorpha</taxon>
        <taxon>Pentatomoidea</taxon>
        <taxon>Pentatomidae</taxon>
        <taxon>Pentatominae</taxon>
        <taxon>Nezara</taxon>
    </lineage>
</organism>
<keyword evidence="1" id="KW-0999">Mitochondrion inner membrane</keyword>
<dbReference type="EMBL" id="OV725079">
    <property type="protein sequence ID" value="CAH1397375.1"/>
    <property type="molecule type" value="Genomic_DNA"/>
</dbReference>
<comment type="function">
    <text evidence="1">Mitochondrial intermembrane chaperone that participates in the import and insertion of some multi-pass transmembrane proteins into the mitochondrial inner membrane. Also required for the transfer of beta-barrel precursors from the TOM complex to the sorting and assembly machinery (SAM complex) of the outer membrane. Acts as a chaperone-like protein that protects the hydrophobic precursors from aggregation and guide them through the mitochondrial intermembrane space.</text>
</comment>
<proteinExistence type="inferred from homology"/>
<dbReference type="AlphaFoldDB" id="A0A9P0MKQ9"/>
<dbReference type="Pfam" id="PF02953">
    <property type="entry name" value="zf-Tim10_DDP"/>
    <property type="match status" value="1"/>
</dbReference>
<keyword evidence="1" id="KW-0811">Translocation</keyword>
<keyword evidence="1" id="KW-0143">Chaperone</keyword>
<dbReference type="GO" id="GO:0015031">
    <property type="term" value="P:protein transport"/>
    <property type="evidence" value="ECO:0007669"/>
    <property type="project" value="UniProtKB-KW"/>
</dbReference>
<evidence type="ECO:0000259" key="3">
    <source>
        <dbReference type="Pfam" id="PF02953"/>
    </source>
</evidence>
<dbReference type="Gene3D" id="1.10.287.810">
    <property type="entry name" value="Mitochondrial import inner membrane translocase subunit tim13 like domains"/>
    <property type="match status" value="1"/>
</dbReference>
<keyword evidence="1" id="KW-0813">Transport</keyword>
<accession>A0A9P0MKQ9</accession>
<dbReference type="SUPFAM" id="SSF144122">
    <property type="entry name" value="Tim10-like"/>
    <property type="match status" value="1"/>
</dbReference>
<comment type="subunit">
    <text evidence="1">Heterohexamer.</text>
</comment>
<keyword evidence="1" id="KW-0472">Membrane</keyword>
<keyword evidence="5" id="KW-1185">Reference proteome</keyword>
<keyword evidence="1" id="KW-0496">Mitochondrion</keyword>
<dbReference type="OrthoDB" id="344165at2759"/>
<feature type="compositionally biased region" description="Low complexity" evidence="2">
    <location>
        <begin position="1"/>
        <end position="16"/>
    </location>
</feature>
<evidence type="ECO:0000256" key="1">
    <source>
        <dbReference type="RuleBase" id="RU367043"/>
    </source>
</evidence>
<evidence type="ECO:0000256" key="2">
    <source>
        <dbReference type="SAM" id="MobiDB-lite"/>
    </source>
</evidence>
<comment type="subcellular location">
    <subcellularLocation>
        <location evidence="1">Mitochondrion inner membrane</location>
        <topology evidence="1">Peripheral membrane protein</topology>
        <orientation evidence="1">Intermembrane side</orientation>
    </subcellularLocation>
</comment>
<evidence type="ECO:0000313" key="4">
    <source>
        <dbReference type="EMBL" id="CAH1397375.1"/>
    </source>
</evidence>
<comment type="domain">
    <text evidence="1">The twin CX3C motif contains 4 conserved Cys residues that form 2 disulfide bonds in the mitochondrial intermembrane space.</text>
</comment>
<reference evidence="4" key="1">
    <citation type="submission" date="2022-01" db="EMBL/GenBank/DDBJ databases">
        <authorList>
            <person name="King R."/>
        </authorList>
    </citation>
    <scope>NUCLEOTIDE SEQUENCE</scope>
</reference>
<keyword evidence="1" id="KW-1015">Disulfide bond</keyword>